<feature type="compositionally biased region" description="Pro residues" evidence="1">
    <location>
        <begin position="10"/>
        <end position="19"/>
    </location>
</feature>
<sequence>MPNPAELASPSPPPPPSPLFPTRQESNRTQPTGLVPSDDPQVRFAGHPRQHQQEFIYSPLLLLQPFAASSSKKRRLCRKGCYCWFGSGWELGGGGGGCGFLGGSKESWDGWQCEIGGESDEANRVKISSETQELVAEWY</sequence>
<organism evidence="2">
    <name type="scientific">Oryza punctata</name>
    <name type="common">Red rice</name>
    <dbReference type="NCBI Taxonomy" id="4537"/>
    <lineage>
        <taxon>Eukaryota</taxon>
        <taxon>Viridiplantae</taxon>
        <taxon>Streptophyta</taxon>
        <taxon>Embryophyta</taxon>
        <taxon>Tracheophyta</taxon>
        <taxon>Spermatophyta</taxon>
        <taxon>Magnoliopsida</taxon>
        <taxon>Liliopsida</taxon>
        <taxon>Poales</taxon>
        <taxon>Poaceae</taxon>
        <taxon>BOP clade</taxon>
        <taxon>Oryzoideae</taxon>
        <taxon>Oryzeae</taxon>
        <taxon>Oryzinae</taxon>
        <taxon>Oryza</taxon>
    </lineage>
</organism>
<evidence type="ECO:0000256" key="1">
    <source>
        <dbReference type="SAM" id="MobiDB-lite"/>
    </source>
</evidence>
<name>A0A0E0KJS6_ORYPU</name>
<evidence type="ECO:0000313" key="2">
    <source>
        <dbReference type="EnsemblPlants" id="OPUNC03G33340.6"/>
    </source>
</evidence>
<dbReference type="HOGENOM" id="CLU_1848352_0_0_1"/>
<dbReference type="EnsemblPlants" id="OPUNC03G33340.6">
    <property type="protein sequence ID" value="OPUNC03G33340.6"/>
    <property type="gene ID" value="OPUNC03G33340"/>
</dbReference>
<feature type="compositionally biased region" description="Polar residues" evidence="1">
    <location>
        <begin position="23"/>
        <end position="32"/>
    </location>
</feature>
<reference evidence="2" key="2">
    <citation type="submission" date="2018-05" db="EMBL/GenBank/DDBJ databases">
        <title>OpunRS2 (Oryza punctata Reference Sequence Version 2).</title>
        <authorList>
            <person name="Zhang J."/>
            <person name="Kudrna D."/>
            <person name="Lee S."/>
            <person name="Talag J."/>
            <person name="Welchert J."/>
            <person name="Wing R.A."/>
        </authorList>
    </citation>
    <scope>NUCLEOTIDE SEQUENCE [LARGE SCALE GENOMIC DNA]</scope>
</reference>
<keyword evidence="3" id="KW-1185">Reference proteome</keyword>
<accession>A0A0E0KJS6</accession>
<evidence type="ECO:0000313" key="3">
    <source>
        <dbReference type="Proteomes" id="UP000026962"/>
    </source>
</evidence>
<feature type="region of interest" description="Disordered" evidence="1">
    <location>
        <begin position="1"/>
        <end position="49"/>
    </location>
</feature>
<dbReference type="Proteomes" id="UP000026962">
    <property type="component" value="Chromosome 3"/>
</dbReference>
<protein>
    <submittedName>
        <fullName evidence="2">Uncharacterized protein</fullName>
    </submittedName>
</protein>
<reference evidence="2" key="1">
    <citation type="submission" date="2015-04" db="UniProtKB">
        <authorList>
            <consortium name="EnsemblPlants"/>
        </authorList>
    </citation>
    <scope>IDENTIFICATION</scope>
</reference>
<proteinExistence type="predicted"/>
<dbReference type="Gramene" id="OPUNC03G33340.6">
    <property type="protein sequence ID" value="OPUNC03G33340.6"/>
    <property type="gene ID" value="OPUNC03G33340"/>
</dbReference>
<dbReference type="AlphaFoldDB" id="A0A0E0KJS6"/>